<gene>
    <name evidence="2" type="ORF">SS50377_18236</name>
    <name evidence="3" type="ORF">SS50377_22576</name>
</gene>
<sequence length="157" mass="17647">MGGGSSSVPSKAQIKSMPEPKVVEPKSNSILQNPNTLQIETQVKQPLKKQINKQERDSIPKHEEQHIFDSQQKQATLKAQQSSRSPKSPQAPESPHVIQDDPTLSYFDKIKPHLPTTKKQTQQTPLDEEDLDGFDIEKFRTANSGKTCKDDMIFAQI</sequence>
<keyword evidence="4" id="KW-1185">Reference proteome</keyword>
<evidence type="ECO:0000313" key="3">
    <source>
        <dbReference type="EMBL" id="KAH0574959.1"/>
    </source>
</evidence>
<organism evidence="2">
    <name type="scientific">Spironucleus salmonicida</name>
    <dbReference type="NCBI Taxonomy" id="348837"/>
    <lineage>
        <taxon>Eukaryota</taxon>
        <taxon>Metamonada</taxon>
        <taxon>Diplomonadida</taxon>
        <taxon>Hexamitidae</taxon>
        <taxon>Hexamitinae</taxon>
        <taxon>Spironucleus</taxon>
    </lineage>
</organism>
<dbReference type="EMBL" id="AUWU02000003">
    <property type="protein sequence ID" value="KAH0574959.1"/>
    <property type="molecule type" value="Genomic_DNA"/>
</dbReference>
<feature type="compositionally biased region" description="Low complexity" evidence="1">
    <location>
        <begin position="113"/>
        <end position="125"/>
    </location>
</feature>
<feature type="compositionally biased region" description="Polar residues" evidence="1">
    <location>
        <begin position="1"/>
        <end position="10"/>
    </location>
</feature>
<evidence type="ECO:0000313" key="2">
    <source>
        <dbReference type="EMBL" id="EST41932.1"/>
    </source>
</evidence>
<dbReference type="Proteomes" id="UP000018208">
    <property type="component" value="Unassembled WGS sequence"/>
</dbReference>
<dbReference type="VEuPathDB" id="GiardiaDB:SS50377_22576"/>
<dbReference type="AlphaFoldDB" id="V6LBV4"/>
<evidence type="ECO:0000313" key="4">
    <source>
        <dbReference type="Proteomes" id="UP000018208"/>
    </source>
</evidence>
<protein>
    <submittedName>
        <fullName evidence="2">Uncharacterized protein</fullName>
    </submittedName>
</protein>
<feature type="compositionally biased region" description="Polar residues" evidence="1">
    <location>
        <begin position="68"/>
        <end position="88"/>
    </location>
</feature>
<feature type="region of interest" description="Disordered" evidence="1">
    <location>
        <begin position="1"/>
        <end position="132"/>
    </location>
</feature>
<feature type="compositionally biased region" description="Polar residues" evidence="1">
    <location>
        <begin position="26"/>
        <end position="44"/>
    </location>
</feature>
<evidence type="ECO:0000256" key="1">
    <source>
        <dbReference type="SAM" id="MobiDB-lite"/>
    </source>
</evidence>
<dbReference type="EMBL" id="KI546166">
    <property type="protein sequence ID" value="EST41932.1"/>
    <property type="molecule type" value="Genomic_DNA"/>
</dbReference>
<proteinExistence type="predicted"/>
<reference evidence="2 3" key="1">
    <citation type="journal article" date="2014" name="PLoS Genet.">
        <title>The Genome of Spironucleus salmonicida Highlights a Fish Pathogen Adapted to Fluctuating Environments.</title>
        <authorList>
            <person name="Xu F."/>
            <person name="Jerlstrom-Hultqvist J."/>
            <person name="Einarsson E."/>
            <person name="Astvaldsson A."/>
            <person name="Svard S.G."/>
            <person name="Andersson J.O."/>
        </authorList>
    </citation>
    <scope>NUCLEOTIDE SEQUENCE</scope>
    <source>
        <strain evidence="3">ATCC 50377</strain>
    </source>
</reference>
<accession>V6LBV4</accession>
<feature type="compositionally biased region" description="Basic and acidic residues" evidence="1">
    <location>
        <begin position="52"/>
        <end position="67"/>
    </location>
</feature>
<reference evidence="3" key="2">
    <citation type="submission" date="2020-12" db="EMBL/GenBank/DDBJ databases">
        <title>New Spironucleus salmonicida genome in near-complete chromosomes.</title>
        <authorList>
            <person name="Xu F."/>
            <person name="Kurt Z."/>
            <person name="Jimenez-Gonzalez A."/>
            <person name="Astvaldsson A."/>
            <person name="Andersson J.O."/>
            <person name="Svard S.G."/>
        </authorList>
    </citation>
    <scope>NUCLEOTIDE SEQUENCE</scope>
    <source>
        <strain evidence="3">ATCC 50377</strain>
    </source>
</reference>
<name>V6LBV4_9EUKA</name>